<keyword evidence="4" id="KW-1185">Reference proteome</keyword>
<sequence>MSEIDAFVIENNISLNSGILGTHICAEEQTYCVNVDRVIKENYIDDEKTVILKEIMDDVNLSRYPYVSALVMSGVAVAVIKSLGHPGYVTDNMLASAVLSSLMTGCLAIFAILIGGRSYYKLFSVLSITVLPEENFGISVPLGLCCAIFGAFLSLLDAYQLWKCHNGIRNAKLRNWLYNVEMLT</sequence>
<feature type="transmembrane region" description="Helical" evidence="1">
    <location>
        <begin position="95"/>
        <end position="116"/>
    </location>
</feature>
<name>A0ABD3UCR8_SINWO</name>
<gene>
    <name evidence="2" type="ORF">ACJMK2_017758</name>
    <name evidence="3" type="ORF">ACJMK2_017763</name>
</gene>
<dbReference type="EMBL" id="JBJQND010000016">
    <property type="protein sequence ID" value="KAL3846807.1"/>
    <property type="molecule type" value="Genomic_DNA"/>
</dbReference>
<reference evidence="3 4" key="1">
    <citation type="submission" date="2024-11" db="EMBL/GenBank/DDBJ databases">
        <title>Chromosome-level genome assembly of the freshwater bivalve Anodonta woodiana.</title>
        <authorList>
            <person name="Chen X."/>
        </authorList>
    </citation>
    <scope>NUCLEOTIDE SEQUENCE [LARGE SCALE GENOMIC DNA]</scope>
    <source>
        <strain evidence="3">MN2024</strain>
        <tissue evidence="3">Gills</tissue>
    </source>
</reference>
<feature type="transmembrane region" description="Helical" evidence="1">
    <location>
        <begin position="136"/>
        <end position="156"/>
    </location>
</feature>
<dbReference type="Proteomes" id="UP001634394">
    <property type="component" value="Unassembled WGS sequence"/>
</dbReference>
<evidence type="ECO:0000313" key="4">
    <source>
        <dbReference type="Proteomes" id="UP001634394"/>
    </source>
</evidence>
<keyword evidence="1" id="KW-1133">Transmembrane helix</keyword>
<dbReference type="AlphaFoldDB" id="A0ABD3UCR8"/>
<keyword evidence="1" id="KW-0812">Transmembrane</keyword>
<evidence type="ECO:0000256" key="1">
    <source>
        <dbReference type="SAM" id="Phobius"/>
    </source>
</evidence>
<evidence type="ECO:0000313" key="2">
    <source>
        <dbReference type="EMBL" id="KAL3846802.1"/>
    </source>
</evidence>
<proteinExistence type="predicted"/>
<evidence type="ECO:0000313" key="3">
    <source>
        <dbReference type="EMBL" id="KAL3846807.1"/>
    </source>
</evidence>
<protein>
    <submittedName>
        <fullName evidence="3">Uncharacterized protein</fullName>
    </submittedName>
</protein>
<keyword evidence="1" id="KW-0472">Membrane</keyword>
<accession>A0ABD3UCR8</accession>
<dbReference type="EMBL" id="JBJQND010000016">
    <property type="protein sequence ID" value="KAL3846802.1"/>
    <property type="molecule type" value="Genomic_DNA"/>
</dbReference>
<organism evidence="3 4">
    <name type="scientific">Sinanodonta woodiana</name>
    <name type="common">Chinese pond mussel</name>
    <name type="synonym">Anodonta woodiana</name>
    <dbReference type="NCBI Taxonomy" id="1069815"/>
    <lineage>
        <taxon>Eukaryota</taxon>
        <taxon>Metazoa</taxon>
        <taxon>Spiralia</taxon>
        <taxon>Lophotrochozoa</taxon>
        <taxon>Mollusca</taxon>
        <taxon>Bivalvia</taxon>
        <taxon>Autobranchia</taxon>
        <taxon>Heteroconchia</taxon>
        <taxon>Palaeoheterodonta</taxon>
        <taxon>Unionida</taxon>
        <taxon>Unionoidea</taxon>
        <taxon>Unionidae</taxon>
        <taxon>Unioninae</taxon>
        <taxon>Sinanodonta</taxon>
    </lineage>
</organism>
<feature type="transmembrane region" description="Helical" evidence="1">
    <location>
        <begin position="64"/>
        <end position="83"/>
    </location>
</feature>
<comment type="caution">
    <text evidence="3">The sequence shown here is derived from an EMBL/GenBank/DDBJ whole genome shotgun (WGS) entry which is preliminary data.</text>
</comment>